<evidence type="ECO:0000313" key="1">
    <source>
        <dbReference type="EMBL" id="KAJ9049475.1"/>
    </source>
</evidence>
<proteinExistence type="predicted"/>
<comment type="caution">
    <text evidence="1">The sequence shown here is derived from an EMBL/GenBank/DDBJ whole genome shotgun (WGS) entry which is preliminary data.</text>
</comment>
<dbReference type="EMBL" id="QTSX02007228">
    <property type="protein sequence ID" value="KAJ9049475.1"/>
    <property type="molecule type" value="Genomic_DNA"/>
</dbReference>
<keyword evidence="2" id="KW-1185">Reference proteome</keyword>
<organism evidence="1 2">
    <name type="scientific">Entomophthora muscae</name>
    <dbReference type="NCBI Taxonomy" id="34485"/>
    <lineage>
        <taxon>Eukaryota</taxon>
        <taxon>Fungi</taxon>
        <taxon>Fungi incertae sedis</taxon>
        <taxon>Zoopagomycota</taxon>
        <taxon>Entomophthoromycotina</taxon>
        <taxon>Entomophthoromycetes</taxon>
        <taxon>Entomophthorales</taxon>
        <taxon>Entomophthoraceae</taxon>
        <taxon>Entomophthora</taxon>
    </lineage>
</organism>
<accession>A0ACC2RHD3</accession>
<reference evidence="1" key="1">
    <citation type="submission" date="2022-04" db="EMBL/GenBank/DDBJ databases">
        <title>Genome of the entomopathogenic fungus Entomophthora muscae.</title>
        <authorList>
            <person name="Elya C."/>
            <person name="Lovett B.R."/>
            <person name="Lee E."/>
            <person name="Macias A.M."/>
            <person name="Hajek A.E."/>
            <person name="De Bivort B.L."/>
            <person name="Kasson M.T."/>
            <person name="De Fine Licht H.H."/>
            <person name="Stajich J.E."/>
        </authorList>
    </citation>
    <scope>NUCLEOTIDE SEQUENCE</scope>
    <source>
        <strain evidence="1">Berkeley</strain>
    </source>
</reference>
<protein>
    <submittedName>
        <fullName evidence="1">Uncharacterized protein</fullName>
    </submittedName>
</protein>
<dbReference type="Proteomes" id="UP001165960">
    <property type="component" value="Unassembled WGS sequence"/>
</dbReference>
<sequence>MFGSFLGITILLLYLKICKPNSQKNASKINKLVTNFHCRRVEIAPRLILAGLGGSVDSTIFETPGTIYWKGFPYTEDQLQEKFKCLLSPQIEQQSETKNKDLASDSILLVTHSGPAYTSTTDILYGKNHVHIQSGSVAMSSYLKQIKKESNLSSLPILAHIHGHSHNGLGLSHQIPGHPTINPGALKNGKFIHISFQQQNQEDVPWKLNGIHFITL</sequence>
<gene>
    <name evidence="1" type="ORF">DSO57_1024052</name>
</gene>
<name>A0ACC2RHD3_9FUNG</name>
<evidence type="ECO:0000313" key="2">
    <source>
        <dbReference type="Proteomes" id="UP001165960"/>
    </source>
</evidence>